<sequence>MLRQVVFIGVLAASVVTAPSAMAAPAEADFTLGANVDAFCRIQAPDERVSEDGAIGLVAEVCNMPGGYQVRASFTNLAQGVVLAGTERAALDETGSATFTADGPRRLQRHWSVQAFRQRDRLQPVLVHLSVMPL</sequence>
<accession>A0ABP7SKK2</accession>
<proteinExistence type="predicted"/>
<evidence type="ECO:0000313" key="3">
    <source>
        <dbReference type="Proteomes" id="UP001500235"/>
    </source>
</evidence>
<reference evidence="3" key="1">
    <citation type="journal article" date="2019" name="Int. J. Syst. Evol. Microbiol.">
        <title>The Global Catalogue of Microorganisms (GCM) 10K type strain sequencing project: providing services to taxonomists for standard genome sequencing and annotation.</title>
        <authorList>
            <consortium name="The Broad Institute Genomics Platform"/>
            <consortium name="The Broad Institute Genome Sequencing Center for Infectious Disease"/>
            <person name="Wu L."/>
            <person name="Ma J."/>
        </authorList>
    </citation>
    <scope>NUCLEOTIDE SEQUENCE [LARGE SCALE GENOMIC DNA]</scope>
    <source>
        <strain evidence="3">JCM 17563</strain>
    </source>
</reference>
<evidence type="ECO:0000256" key="1">
    <source>
        <dbReference type="SAM" id="SignalP"/>
    </source>
</evidence>
<keyword evidence="3" id="KW-1185">Reference proteome</keyword>
<organism evidence="2 3">
    <name type="scientific">Sphingomonas swuensis</name>
    <dbReference type="NCBI Taxonomy" id="977800"/>
    <lineage>
        <taxon>Bacteria</taxon>
        <taxon>Pseudomonadati</taxon>
        <taxon>Pseudomonadota</taxon>
        <taxon>Alphaproteobacteria</taxon>
        <taxon>Sphingomonadales</taxon>
        <taxon>Sphingomonadaceae</taxon>
        <taxon>Sphingomonas</taxon>
    </lineage>
</organism>
<keyword evidence="1" id="KW-0732">Signal</keyword>
<name>A0ABP7SKK2_9SPHN</name>
<comment type="caution">
    <text evidence="2">The sequence shown here is derived from an EMBL/GenBank/DDBJ whole genome shotgun (WGS) entry which is preliminary data.</text>
</comment>
<protein>
    <submittedName>
        <fullName evidence="2">Uncharacterized protein</fullName>
    </submittedName>
</protein>
<feature type="signal peptide" evidence="1">
    <location>
        <begin position="1"/>
        <end position="23"/>
    </location>
</feature>
<gene>
    <name evidence="2" type="ORF">GCM10022280_08900</name>
</gene>
<dbReference type="Proteomes" id="UP001500235">
    <property type="component" value="Unassembled WGS sequence"/>
</dbReference>
<dbReference type="EMBL" id="BAABBQ010000001">
    <property type="protein sequence ID" value="GAA4013035.1"/>
    <property type="molecule type" value="Genomic_DNA"/>
</dbReference>
<feature type="chain" id="PRO_5046966268" evidence="1">
    <location>
        <begin position="24"/>
        <end position="134"/>
    </location>
</feature>
<evidence type="ECO:0000313" key="2">
    <source>
        <dbReference type="EMBL" id="GAA4013035.1"/>
    </source>
</evidence>